<comment type="caution">
    <text evidence="3">The sequence shown here is derived from an EMBL/GenBank/DDBJ whole genome shotgun (WGS) entry which is preliminary data.</text>
</comment>
<evidence type="ECO:0000256" key="2">
    <source>
        <dbReference type="SAM" id="Phobius"/>
    </source>
</evidence>
<gene>
    <name evidence="3" type="ORF">GCM10010412_072920</name>
</gene>
<accession>A0ABN3SUA7</accession>
<reference evidence="3 4" key="1">
    <citation type="journal article" date="2019" name="Int. J. Syst. Evol. Microbiol.">
        <title>The Global Catalogue of Microorganisms (GCM) 10K type strain sequencing project: providing services to taxonomists for standard genome sequencing and annotation.</title>
        <authorList>
            <consortium name="The Broad Institute Genomics Platform"/>
            <consortium name="The Broad Institute Genome Sequencing Center for Infectious Disease"/>
            <person name="Wu L."/>
            <person name="Ma J."/>
        </authorList>
    </citation>
    <scope>NUCLEOTIDE SEQUENCE [LARGE SCALE GENOMIC DNA]</scope>
    <source>
        <strain evidence="3 4">JCM 6835</strain>
    </source>
</reference>
<dbReference type="EMBL" id="BAAATE010000026">
    <property type="protein sequence ID" value="GAA2685723.1"/>
    <property type="molecule type" value="Genomic_DNA"/>
</dbReference>
<evidence type="ECO:0000313" key="4">
    <source>
        <dbReference type="Proteomes" id="UP001501666"/>
    </source>
</evidence>
<keyword evidence="4" id="KW-1185">Reference proteome</keyword>
<evidence type="ECO:0000313" key="3">
    <source>
        <dbReference type="EMBL" id="GAA2685723.1"/>
    </source>
</evidence>
<organism evidence="3 4">
    <name type="scientific">Nonomuraea recticatena</name>
    <dbReference type="NCBI Taxonomy" id="46178"/>
    <lineage>
        <taxon>Bacteria</taxon>
        <taxon>Bacillati</taxon>
        <taxon>Actinomycetota</taxon>
        <taxon>Actinomycetes</taxon>
        <taxon>Streptosporangiales</taxon>
        <taxon>Streptosporangiaceae</taxon>
        <taxon>Nonomuraea</taxon>
    </lineage>
</organism>
<keyword evidence="2" id="KW-1133">Transmembrane helix</keyword>
<feature type="transmembrane region" description="Helical" evidence="2">
    <location>
        <begin position="36"/>
        <end position="58"/>
    </location>
</feature>
<dbReference type="Proteomes" id="UP001501666">
    <property type="component" value="Unassembled WGS sequence"/>
</dbReference>
<sequence>MLRRVAGGERFGRSGADLVPDGVAQQNEGMRPWVKIVCAVLIVAMAGSALVSAANLLMGAF</sequence>
<feature type="region of interest" description="Disordered" evidence="1">
    <location>
        <begin position="1"/>
        <end position="23"/>
    </location>
</feature>
<proteinExistence type="predicted"/>
<name>A0ABN3SUA7_9ACTN</name>
<evidence type="ECO:0000256" key="1">
    <source>
        <dbReference type="SAM" id="MobiDB-lite"/>
    </source>
</evidence>
<protein>
    <submittedName>
        <fullName evidence="3">Uncharacterized protein</fullName>
    </submittedName>
</protein>
<feature type="compositionally biased region" description="Basic and acidic residues" evidence="1">
    <location>
        <begin position="1"/>
        <end position="12"/>
    </location>
</feature>
<keyword evidence="2" id="KW-0472">Membrane</keyword>
<keyword evidence="2" id="KW-0812">Transmembrane</keyword>